<keyword evidence="2" id="KW-1185">Reference proteome</keyword>
<dbReference type="OrthoDB" id="27831at10239"/>
<gene>
    <name evidence="1" type="ORF">Poco6gene068</name>
</gene>
<evidence type="ECO:0000313" key="1">
    <source>
        <dbReference type="EMBL" id="ADD81066.1"/>
    </source>
</evidence>
<dbReference type="RefSeq" id="YP_009012649.1">
    <property type="nucleotide sequence ID" value="NC_023694.1"/>
</dbReference>
<dbReference type="GeneID" id="18559778"/>
<dbReference type="EMBL" id="GU580942">
    <property type="protein sequence ID" value="ADD81066.1"/>
    <property type="molecule type" value="Genomic_DNA"/>
</dbReference>
<evidence type="ECO:0000313" key="2">
    <source>
        <dbReference type="Proteomes" id="UP000001057"/>
    </source>
</evidence>
<dbReference type="KEGG" id="vg:18559778"/>
<sequence>MSSDILLKANALKGAYPGSPTWKSKVDKMSDNQIVAVYLRLKRENKV</sequence>
<protein>
    <submittedName>
        <fullName evidence="1">Gp068</fullName>
    </submittedName>
</protein>
<organism evidence="1 2">
    <name type="scientific">Rhodococcus phage ReqiPoco6</name>
    <dbReference type="NCBI Taxonomy" id="691964"/>
    <lineage>
        <taxon>Viruses</taxon>
        <taxon>Duplodnaviria</taxon>
        <taxon>Heunggongvirae</taxon>
        <taxon>Uroviricota</taxon>
        <taxon>Caudoviricetes</taxon>
        <taxon>Pepyhexavirus</taxon>
        <taxon>Pepyhexavirus poco6</taxon>
    </lineage>
</organism>
<dbReference type="Proteomes" id="UP000001057">
    <property type="component" value="Segment"/>
</dbReference>
<name>D4P7T6_9CAUD</name>
<accession>D4P7T6</accession>
<proteinExistence type="predicted"/>
<reference evidence="1 2" key="1">
    <citation type="journal article" date="2011" name="Appl. Environ. Microbiol.">
        <title>Genomic and functional analyses of Rhodococcus equi phages ReqiPepy6, ReqiPoco6, ReqiPine5, and ReqiDocB7.</title>
        <authorList>
            <person name="Summer E.J."/>
            <person name="Liu M."/>
            <person name="Gill J.J."/>
            <person name="Grant M."/>
            <person name="Chan-Cortes T.N."/>
            <person name="Ferguson L."/>
            <person name="Janes C."/>
            <person name="Lange K."/>
            <person name="Bertoli M."/>
            <person name="Moore C."/>
            <person name="Orchard R.C."/>
            <person name="Cohen N."/>
            <person name="Young R."/>
        </authorList>
    </citation>
    <scope>NUCLEOTIDE SEQUENCE [LARGE SCALE GENOMIC DNA]</scope>
</reference>